<evidence type="ECO:0000313" key="2">
    <source>
        <dbReference type="EMBL" id="KAF0332752.1"/>
    </source>
</evidence>
<sequence>METRLCFGVVERKRCGVGEGGRRRVCLRVTNYFGRGSLSQREVARCEGARPAAGEDFSRVGPSSQVPLPPKRQEPKSLPYLRSLLPLILSGWGRRWGRRCRAVPSPLYLHYYSIHLGTFPFLSFFQRYPAVSRVLSRRYAHCWSGVQSSLLASPAAATPHHVPFCELVGCPPCPARCWSGSRGSGGSGPGPGHGGHGQVPIWREGKRNGALGWARLACTLGPGLLGRYGQSEWAGKGYGAGVLVLCELSEAAILFIFAAGLVQFTLST</sequence>
<dbReference type="AlphaFoldDB" id="A0A8H3ZXZ1"/>
<reference evidence="2 3" key="1">
    <citation type="submission" date="2019-12" db="EMBL/GenBank/DDBJ databases">
        <title>A genome sequence resource for the geographically widespread anthracnose pathogen Colletotrichum asianum.</title>
        <authorList>
            <person name="Meng Y."/>
        </authorList>
    </citation>
    <scope>NUCLEOTIDE SEQUENCE [LARGE SCALE GENOMIC DNA]</scope>
    <source>
        <strain evidence="2 3">ICMP 18580</strain>
    </source>
</reference>
<name>A0A8H3ZXZ1_9PEZI</name>
<proteinExistence type="predicted"/>
<gene>
    <name evidence="2" type="ORF">GQ607_000768</name>
</gene>
<dbReference type="EMBL" id="WOWK01000001">
    <property type="protein sequence ID" value="KAF0332752.1"/>
    <property type="molecule type" value="Genomic_DNA"/>
</dbReference>
<evidence type="ECO:0000256" key="1">
    <source>
        <dbReference type="SAM" id="MobiDB-lite"/>
    </source>
</evidence>
<dbReference type="Proteomes" id="UP000434172">
    <property type="component" value="Unassembled WGS sequence"/>
</dbReference>
<organism evidence="2 3">
    <name type="scientific">Colletotrichum asianum</name>
    <dbReference type="NCBI Taxonomy" id="702518"/>
    <lineage>
        <taxon>Eukaryota</taxon>
        <taxon>Fungi</taxon>
        <taxon>Dikarya</taxon>
        <taxon>Ascomycota</taxon>
        <taxon>Pezizomycotina</taxon>
        <taxon>Sordariomycetes</taxon>
        <taxon>Hypocreomycetidae</taxon>
        <taxon>Glomerellales</taxon>
        <taxon>Glomerellaceae</taxon>
        <taxon>Colletotrichum</taxon>
        <taxon>Colletotrichum gloeosporioides species complex</taxon>
    </lineage>
</organism>
<keyword evidence="3" id="KW-1185">Reference proteome</keyword>
<feature type="region of interest" description="Disordered" evidence="1">
    <location>
        <begin position="53"/>
        <end position="74"/>
    </location>
</feature>
<accession>A0A8H3ZXZ1</accession>
<protein>
    <submittedName>
        <fullName evidence="2">Uncharacterized protein</fullName>
    </submittedName>
</protein>
<comment type="caution">
    <text evidence="2">The sequence shown here is derived from an EMBL/GenBank/DDBJ whole genome shotgun (WGS) entry which is preliminary data.</text>
</comment>
<evidence type="ECO:0000313" key="3">
    <source>
        <dbReference type="Proteomes" id="UP000434172"/>
    </source>
</evidence>